<evidence type="ECO:0000313" key="1">
    <source>
        <dbReference type="EMBL" id="SYW83209.1"/>
    </source>
</evidence>
<name>A0A8H8TVQ1_9BASI</name>
<proteinExistence type="predicted"/>
<comment type="caution">
    <text evidence="1">The sequence shown here is derived from an EMBL/GenBank/DDBJ whole genome shotgun (WGS) entry which is preliminary data.</text>
</comment>
<sequence length="184" mass="20407">MCIPAFSDTEVGRCLRAIYTERSAVKNHGKAPSEWVPVNPDVRLEEGLKSLNPVLRAQVQKLLDGQPQKSRGCPSKKRKLDMNSVLSDKAEAKVYAAETLPELQAKAQDITEAISKFQMEARKYNAIMDIHVLEQDGFPKVPNFPDLSFDLPSFLELRVPSGSFTPAAQHEPVGSIKVEDTDSE</sequence>
<dbReference type="AlphaFoldDB" id="A0A8H8TVQ1"/>
<keyword evidence="2" id="KW-1185">Reference proteome</keyword>
<gene>
    <name evidence="1" type="ORF">UBRO2_05100</name>
</gene>
<organism evidence="1 2">
    <name type="scientific">Ustilago bromivora</name>
    <dbReference type="NCBI Taxonomy" id="307758"/>
    <lineage>
        <taxon>Eukaryota</taxon>
        <taxon>Fungi</taxon>
        <taxon>Dikarya</taxon>
        <taxon>Basidiomycota</taxon>
        <taxon>Ustilaginomycotina</taxon>
        <taxon>Ustilaginomycetes</taxon>
        <taxon>Ustilaginales</taxon>
        <taxon>Ustilaginaceae</taxon>
        <taxon>Ustilago</taxon>
    </lineage>
</organism>
<protein>
    <submittedName>
        <fullName evidence="1">Uncharacterized protein</fullName>
    </submittedName>
</protein>
<reference evidence="1" key="1">
    <citation type="submission" date="2018-08" db="EMBL/GenBank/DDBJ databases">
        <authorList>
            <person name="Guldener U."/>
        </authorList>
    </citation>
    <scope>NUCLEOTIDE SEQUENCE</scope>
    <source>
        <strain evidence="1">UB2</strain>
    </source>
</reference>
<accession>A0A8H8TVQ1</accession>
<evidence type="ECO:0000313" key="2">
    <source>
        <dbReference type="Proteomes" id="UP000658997"/>
    </source>
</evidence>
<dbReference type="EMBL" id="ULHB01000141">
    <property type="protein sequence ID" value="SYW83209.1"/>
    <property type="molecule type" value="Genomic_DNA"/>
</dbReference>
<dbReference type="Proteomes" id="UP000658997">
    <property type="component" value="Unassembled WGS sequence"/>
</dbReference>